<keyword evidence="2" id="KW-0238">DNA-binding</keyword>
<keyword evidence="3" id="KW-0804">Transcription</keyword>
<comment type="caution">
    <text evidence="5">The sequence shown here is derived from an EMBL/GenBank/DDBJ whole genome shotgun (WGS) entry which is preliminary data.</text>
</comment>
<dbReference type="InterPro" id="IPR036388">
    <property type="entry name" value="WH-like_DNA-bd_sf"/>
</dbReference>
<dbReference type="Pfam" id="PF01638">
    <property type="entry name" value="HxlR"/>
    <property type="match status" value="1"/>
</dbReference>
<gene>
    <name evidence="5" type="ORF">CUS89_00870</name>
</gene>
<feature type="domain" description="HTH hxlR-type" evidence="4">
    <location>
        <begin position="11"/>
        <end position="110"/>
    </location>
</feature>
<keyword evidence="1" id="KW-0805">Transcription regulation</keyword>
<dbReference type="PANTHER" id="PTHR33204:SF29">
    <property type="entry name" value="TRANSCRIPTIONAL REGULATOR"/>
    <property type="match status" value="1"/>
</dbReference>
<dbReference type="EMBL" id="PUAP01000002">
    <property type="protein sequence ID" value="PQF25896.1"/>
    <property type="molecule type" value="Genomic_DNA"/>
</dbReference>
<evidence type="ECO:0000256" key="3">
    <source>
        <dbReference type="ARBA" id="ARBA00023163"/>
    </source>
</evidence>
<dbReference type="AlphaFoldDB" id="A0A2S7S014"/>
<dbReference type="SUPFAM" id="SSF46785">
    <property type="entry name" value="Winged helix' DNA-binding domain"/>
    <property type="match status" value="1"/>
</dbReference>
<dbReference type="GO" id="GO:0003677">
    <property type="term" value="F:DNA binding"/>
    <property type="evidence" value="ECO:0007669"/>
    <property type="project" value="UniProtKB-KW"/>
</dbReference>
<dbReference type="Proteomes" id="UP000237934">
    <property type="component" value="Unassembled WGS sequence"/>
</dbReference>
<evidence type="ECO:0000259" key="4">
    <source>
        <dbReference type="PROSITE" id="PS51118"/>
    </source>
</evidence>
<sequence length="118" mass="14018">MYQYHEKEFTNTKDLAMHVLSGKYKIVLIWCFLQQPILRLSEIEKMLPDINQRMLIRQLRELESDHLLTRKVYPVVPPKVEYQLTEIGRELSTIVQHICDWGDHYYEVVEGLSADIAD</sequence>
<dbReference type="Gene3D" id="1.10.10.10">
    <property type="entry name" value="Winged helix-like DNA-binding domain superfamily/Winged helix DNA-binding domain"/>
    <property type="match status" value="1"/>
</dbReference>
<reference evidence="5 6" key="1">
    <citation type="journal article" date="2018" name="Pathog. Dis.">
        <title>Whole-genome sequencing based characterization of antimicrobial resistance in Enterococcus.</title>
        <authorList>
            <person name="Tyson G."/>
        </authorList>
    </citation>
    <scope>NUCLEOTIDE SEQUENCE [LARGE SCALE GENOMIC DNA]</scope>
    <source>
        <strain evidence="5 6">CVM N55263</strain>
    </source>
</reference>
<accession>A0A2S7S014</accession>
<dbReference type="PANTHER" id="PTHR33204">
    <property type="entry name" value="TRANSCRIPTIONAL REGULATOR, MARR FAMILY"/>
    <property type="match status" value="1"/>
</dbReference>
<evidence type="ECO:0000313" key="6">
    <source>
        <dbReference type="Proteomes" id="UP000237934"/>
    </source>
</evidence>
<evidence type="ECO:0000313" key="5">
    <source>
        <dbReference type="EMBL" id="PQF25896.1"/>
    </source>
</evidence>
<dbReference type="PROSITE" id="PS51118">
    <property type="entry name" value="HTH_HXLR"/>
    <property type="match status" value="1"/>
</dbReference>
<evidence type="ECO:0000256" key="1">
    <source>
        <dbReference type="ARBA" id="ARBA00023015"/>
    </source>
</evidence>
<dbReference type="InterPro" id="IPR036390">
    <property type="entry name" value="WH_DNA-bd_sf"/>
</dbReference>
<dbReference type="InterPro" id="IPR002577">
    <property type="entry name" value="HTH_HxlR"/>
</dbReference>
<name>A0A2S7S014_ENTMU</name>
<proteinExistence type="predicted"/>
<protein>
    <submittedName>
        <fullName evidence="5">Transcriptional regulator</fullName>
    </submittedName>
</protein>
<evidence type="ECO:0000256" key="2">
    <source>
        <dbReference type="ARBA" id="ARBA00023125"/>
    </source>
</evidence>
<organism evidence="5 6">
    <name type="scientific">Enterococcus mundtii</name>
    <dbReference type="NCBI Taxonomy" id="53346"/>
    <lineage>
        <taxon>Bacteria</taxon>
        <taxon>Bacillati</taxon>
        <taxon>Bacillota</taxon>
        <taxon>Bacilli</taxon>
        <taxon>Lactobacillales</taxon>
        <taxon>Enterococcaceae</taxon>
        <taxon>Enterococcus</taxon>
    </lineage>
</organism>
<dbReference type="RefSeq" id="WP_104870674.1">
    <property type="nucleotide sequence ID" value="NZ_PUAP01000002.1"/>
</dbReference>